<keyword evidence="4" id="KW-1185">Reference proteome</keyword>
<name>A0A9P8BWP4_9FUNG</name>
<comment type="caution">
    <text evidence="3">The sequence shown here is derived from an EMBL/GenBank/DDBJ whole genome shotgun (WGS) entry which is preliminary data.</text>
</comment>
<dbReference type="OrthoDB" id="5667at2759"/>
<dbReference type="SUPFAM" id="SSF103473">
    <property type="entry name" value="MFS general substrate transporter"/>
    <property type="match status" value="1"/>
</dbReference>
<evidence type="ECO:0000313" key="4">
    <source>
        <dbReference type="Proteomes" id="UP000707451"/>
    </source>
</evidence>
<dbReference type="Proteomes" id="UP000707451">
    <property type="component" value="Unassembled WGS sequence"/>
</dbReference>
<feature type="transmembrane region" description="Helical" evidence="1">
    <location>
        <begin position="114"/>
        <end position="135"/>
    </location>
</feature>
<evidence type="ECO:0000313" key="2">
    <source>
        <dbReference type="EMBL" id="KAG9061302.1"/>
    </source>
</evidence>
<dbReference type="AlphaFoldDB" id="A0A9P8BWP4"/>
<organism evidence="3 4">
    <name type="scientific">Linnemannia hyalina</name>
    <dbReference type="NCBI Taxonomy" id="64524"/>
    <lineage>
        <taxon>Eukaryota</taxon>
        <taxon>Fungi</taxon>
        <taxon>Fungi incertae sedis</taxon>
        <taxon>Mucoromycota</taxon>
        <taxon>Mortierellomycotina</taxon>
        <taxon>Mortierellomycetes</taxon>
        <taxon>Mortierellales</taxon>
        <taxon>Mortierellaceae</taxon>
        <taxon>Linnemannia</taxon>
    </lineage>
</organism>
<accession>A0A9P8BWP4</accession>
<gene>
    <name evidence="2" type="ORF">KI688_007640</name>
    <name evidence="3" type="ORF">KI688_007957</name>
</gene>
<dbReference type="EMBL" id="JAHRHY010000025">
    <property type="protein sequence ID" value="KAG9061302.1"/>
    <property type="molecule type" value="Genomic_DNA"/>
</dbReference>
<keyword evidence="1" id="KW-0812">Transmembrane</keyword>
<keyword evidence="1" id="KW-1133">Transmembrane helix</keyword>
<evidence type="ECO:0000313" key="3">
    <source>
        <dbReference type="EMBL" id="KAG9070421.1"/>
    </source>
</evidence>
<sequence>MDTLIPTTSSQAYAQKNGVSVSTASLLIGILNGPSALGRVSGLASDDIGDINTLLISTNCVSLSILIVWIFTGTSVPMMTTSCILYGFFSDSFVRHRLHRRRSSLCQGINRRLLQLWVGFVMAVSVVSTVVLKFVKNSKP</sequence>
<feature type="transmembrane region" description="Helical" evidence="1">
    <location>
        <begin position="77"/>
        <end position="94"/>
    </location>
</feature>
<dbReference type="EMBL" id="JAHRHY010000003">
    <property type="protein sequence ID" value="KAG9070421.1"/>
    <property type="molecule type" value="Genomic_DNA"/>
</dbReference>
<dbReference type="InterPro" id="IPR036259">
    <property type="entry name" value="MFS_trans_sf"/>
</dbReference>
<proteinExistence type="predicted"/>
<protein>
    <submittedName>
        <fullName evidence="3">Uncharacterized protein</fullName>
    </submittedName>
</protein>
<keyword evidence="1" id="KW-0472">Membrane</keyword>
<evidence type="ECO:0000256" key="1">
    <source>
        <dbReference type="SAM" id="Phobius"/>
    </source>
</evidence>
<reference evidence="3" key="1">
    <citation type="submission" date="2021-06" db="EMBL/GenBank/DDBJ databases">
        <title>Genome Sequence of Mortierella hyaline Strain SCG-10, a Cold-Adapted, Nitrate-Reducing Fungus Isolated from Soil in Minnesota, USA.</title>
        <authorList>
            <person name="Aldossari N."/>
        </authorList>
    </citation>
    <scope>NUCLEOTIDE SEQUENCE</scope>
    <source>
        <strain evidence="3">SCG-10</strain>
    </source>
</reference>